<reference evidence="1" key="1">
    <citation type="submission" date="2021-02" db="EMBL/GenBank/DDBJ databases">
        <authorList>
            <person name="Nowell W R."/>
        </authorList>
    </citation>
    <scope>NUCLEOTIDE SEQUENCE</scope>
</reference>
<evidence type="ECO:0000313" key="1">
    <source>
        <dbReference type="EMBL" id="CAF4754152.1"/>
    </source>
</evidence>
<gene>
    <name evidence="1" type="ORF">OVN521_LOCUS50259</name>
</gene>
<organism evidence="1 2">
    <name type="scientific">Rotaria magnacalcarata</name>
    <dbReference type="NCBI Taxonomy" id="392030"/>
    <lineage>
        <taxon>Eukaryota</taxon>
        <taxon>Metazoa</taxon>
        <taxon>Spiralia</taxon>
        <taxon>Gnathifera</taxon>
        <taxon>Rotifera</taxon>
        <taxon>Eurotatoria</taxon>
        <taxon>Bdelloidea</taxon>
        <taxon>Philodinida</taxon>
        <taxon>Philodinidae</taxon>
        <taxon>Rotaria</taxon>
    </lineage>
</organism>
<feature type="non-terminal residue" evidence="1">
    <location>
        <position position="1"/>
    </location>
</feature>
<proteinExistence type="predicted"/>
<dbReference type="Proteomes" id="UP000663866">
    <property type="component" value="Unassembled WGS sequence"/>
</dbReference>
<dbReference type="AlphaFoldDB" id="A0A821LML3"/>
<accession>A0A821LML3</accession>
<protein>
    <recommendedName>
        <fullName evidence="3">Reverse transcriptase</fullName>
    </recommendedName>
</protein>
<name>A0A821LML3_9BILA</name>
<evidence type="ECO:0000313" key="2">
    <source>
        <dbReference type="Proteomes" id="UP000663866"/>
    </source>
</evidence>
<comment type="caution">
    <text evidence="1">The sequence shown here is derived from an EMBL/GenBank/DDBJ whole genome shotgun (WGS) entry which is preliminary data.</text>
</comment>
<sequence>IETLANGKAPGYDGIPIECFKTLKEDAVKILTKLCQQIWKTQKWP</sequence>
<evidence type="ECO:0008006" key="3">
    <source>
        <dbReference type="Google" id="ProtNLM"/>
    </source>
</evidence>
<keyword evidence="2" id="KW-1185">Reference proteome</keyword>
<dbReference type="EMBL" id="CAJOBG010114732">
    <property type="protein sequence ID" value="CAF4754152.1"/>
    <property type="molecule type" value="Genomic_DNA"/>
</dbReference>